<evidence type="ECO:0000256" key="1">
    <source>
        <dbReference type="ARBA" id="ARBA00004141"/>
    </source>
</evidence>
<keyword evidence="8 10" id="KW-0408">Iron</keyword>
<keyword evidence="9 11" id="KW-0472">Membrane</keyword>
<dbReference type="InterPro" id="IPR009056">
    <property type="entry name" value="Cyt_c-like_dom"/>
</dbReference>
<dbReference type="SUPFAM" id="SSF81648">
    <property type="entry name" value="a domain/subunit of cytochrome bc1 complex (Ubiquinol-cytochrome c reductase)"/>
    <property type="match status" value="1"/>
</dbReference>
<feature type="transmembrane region" description="Helical" evidence="11">
    <location>
        <begin position="137"/>
        <end position="155"/>
    </location>
</feature>
<evidence type="ECO:0000313" key="17">
    <source>
        <dbReference type="Proteomes" id="UP000053797"/>
    </source>
</evidence>
<name>A0A0V8GKS8_9BACL</name>
<dbReference type="AlphaFoldDB" id="A0A0V8GKS8"/>
<dbReference type="PANTHER" id="PTHR37823">
    <property type="entry name" value="CYTOCHROME C-553-LIKE"/>
    <property type="match status" value="1"/>
</dbReference>
<dbReference type="PROSITE" id="PS51007">
    <property type="entry name" value="CYTC"/>
    <property type="match status" value="1"/>
</dbReference>
<feature type="transmembrane region" description="Helical" evidence="11">
    <location>
        <begin position="47"/>
        <end position="68"/>
    </location>
</feature>
<evidence type="ECO:0000256" key="10">
    <source>
        <dbReference type="PROSITE-ProRule" id="PRU00433"/>
    </source>
</evidence>
<feature type="transmembrane region" description="Helical" evidence="11">
    <location>
        <begin position="103"/>
        <end position="125"/>
    </location>
</feature>
<comment type="subcellular location">
    <subcellularLocation>
        <location evidence="1">Membrane</location>
        <topology evidence="1">Multi-pass membrane protein</topology>
    </subcellularLocation>
</comment>
<evidence type="ECO:0000259" key="12">
    <source>
        <dbReference type="PROSITE" id="PS51003"/>
    </source>
</evidence>
<sequence>MHRGKGMKFVTDSRVSINNRMPNKSKDYSEYPGRTEAFWPNFLLREWMVGAVFLIGFMTLTIVEAAPLQNIADPTNTSYIPLPDWYFLFLYQLLKYQFAAGPYILMGTVILPGLAFTALLVAPWLDQGLERRPAKRPIAVSMMLLAVVSIVFLTWESVQTTHWDTIHKQGELTMNEGPKIDTSAKGYEIYSNQSCVNCHGKNLEGGAAAPALVGTKKTEEEIYEIADKGVGSMPAGQYKGSDADRKELAKFIASYGEGGENNK</sequence>
<dbReference type="Proteomes" id="UP000053797">
    <property type="component" value="Unassembled WGS sequence"/>
</dbReference>
<evidence type="ECO:0000313" key="18">
    <source>
        <dbReference type="Proteomes" id="UP000072605"/>
    </source>
</evidence>
<dbReference type="Pfam" id="PF00032">
    <property type="entry name" value="Cytochrom_B_C"/>
    <property type="match status" value="1"/>
</dbReference>
<keyword evidence="7 11" id="KW-1133">Transmembrane helix</keyword>
<dbReference type="Gene3D" id="1.10.760.10">
    <property type="entry name" value="Cytochrome c-like domain"/>
    <property type="match status" value="1"/>
</dbReference>
<evidence type="ECO:0000256" key="9">
    <source>
        <dbReference type="ARBA" id="ARBA00023136"/>
    </source>
</evidence>
<proteinExistence type="predicted"/>
<dbReference type="PANTHER" id="PTHR37823:SF4">
    <property type="entry name" value="MENAQUINOL-CYTOCHROME C REDUCTASE CYTOCHROME B_C SUBUNIT"/>
    <property type="match status" value="1"/>
</dbReference>
<keyword evidence="2" id="KW-0813">Transport</keyword>
<evidence type="ECO:0000256" key="5">
    <source>
        <dbReference type="ARBA" id="ARBA00022723"/>
    </source>
</evidence>
<dbReference type="Proteomes" id="UP001387110">
    <property type="component" value="Unassembled WGS sequence"/>
</dbReference>
<evidence type="ECO:0000256" key="8">
    <source>
        <dbReference type="ARBA" id="ARBA00023004"/>
    </source>
</evidence>
<dbReference type="PROSITE" id="PS51003">
    <property type="entry name" value="CYTB_CTER"/>
    <property type="match status" value="1"/>
</dbReference>
<dbReference type="EMBL" id="LDQV01000023">
    <property type="protein sequence ID" value="KTR26573.1"/>
    <property type="molecule type" value="Genomic_DNA"/>
</dbReference>
<evidence type="ECO:0000256" key="2">
    <source>
        <dbReference type="ARBA" id="ARBA00022448"/>
    </source>
</evidence>
<dbReference type="Gene3D" id="1.20.810.10">
    <property type="entry name" value="Cytochrome Bc1 Complex, Chain C"/>
    <property type="match status" value="1"/>
</dbReference>
<dbReference type="EMBL" id="LNQL01000001">
    <property type="protein sequence ID" value="KSU50726.1"/>
    <property type="molecule type" value="Genomic_DNA"/>
</dbReference>
<dbReference type="GO" id="GO:0016020">
    <property type="term" value="C:membrane"/>
    <property type="evidence" value="ECO:0007669"/>
    <property type="project" value="UniProtKB-SubCell"/>
</dbReference>
<dbReference type="SUPFAM" id="SSF46626">
    <property type="entry name" value="Cytochrome c"/>
    <property type="match status" value="1"/>
</dbReference>
<dbReference type="GO" id="GO:0016491">
    <property type="term" value="F:oxidoreductase activity"/>
    <property type="evidence" value="ECO:0007669"/>
    <property type="project" value="InterPro"/>
</dbReference>
<evidence type="ECO:0000313" key="16">
    <source>
        <dbReference type="EMBL" id="MEI4461258.1"/>
    </source>
</evidence>
<reference evidence="15 18" key="2">
    <citation type="journal article" date="2016" name="Front. Microbiol.">
        <title>Genomic Resource of Rice Seed Associated Bacteria.</title>
        <authorList>
            <person name="Midha S."/>
            <person name="Bansal K."/>
            <person name="Sharma S."/>
            <person name="Kumar N."/>
            <person name="Patil P.P."/>
            <person name="Chaudhry V."/>
            <person name="Patil P.B."/>
        </authorList>
    </citation>
    <scope>NUCLEOTIDE SEQUENCE [LARGE SCALE GENOMIC DNA]</scope>
    <source>
        <strain evidence="15 18">RSA11</strain>
    </source>
</reference>
<accession>A0A0V8GKS8</accession>
<dbReference type="GO" id="GO:0046872">
    <property type="term" value="F:metal ion binding"/>
    <property type="evidence" value="ECO:0007669"/>
    <property type="project" value="UniProtKB-KW"/>
</dbReference>
<evidence type="ECO:0000256" key="3">
    <source>
        <dbReference type="ARBA" id="ARBA00022617"/>
    </source>
</evidence>
<organism evidence="14 17">
    <name type="scientific">Exiguobacterium indicum</name>
    <dbReference type="NCBI Taxonomy" id="296995"/>
    <lineage>
        <taxon>Bacteria</taxon>
        <taxon>Bacillati</taxon>
        <taxon>Bacillota</taxon>
        <taxon>Bacilli</taxon>
        <taxon>Bacillales</taxon>
        <taxon>Bacillales Family XII. Incertae Sedis</taxon>
        <taxon>Exiguobacterium</taxon>
    </lineage>
</organism>
<dbReference type="InterPro" id="IPR036909">
    <property type="entry name" value="Cyt_c-like_dom_sf"/>
</dbReference>
<evidence type="ECO:0000256" key="11">
    <source>
        <dbReference type="SAM" id="Phobius"/>
    </source>
</evidence>
<dbReference type="Pfam" id="PF13442">
    <property type="entry name" value="Cytochrome_CBB3"/>
    <property type="match status" value="1"/>
</dbReference>
<dbReference type="GO" id="GO:0020037">
    <property type="term" value="F:heme binding"/>
    <property type="evidence" value="ECO:0007669"/>
    <property type="project" value="InterPro"/>
</dbReference>
<keyword evidence="5 10" id="KW-0479">Metal-binding</keyword>
<evidence type="ECO:0000313" key="14">
    <source>
        <dbReference type="EMBL" id="KSU50726.1"/>
    </source>
</evidence>
<keyword evidence="19" id="KW-1185">Reference proteome</keyword>
<dbReference type="GeneID" id="90837046"/>
<dbReference type="EMBL" id="JBAWKY010000001">
    <property type="protein sequence ID" value="MEI4461258.1"/>
    <property type="molecule type" value="Genomic_DNA"/>
</dbReference>
<evidence type="ECO:0000259" key="13">
    <source>
        <dbReference type="PROSITE" id="PS51007"/>
    </source>
</evidence>
<protein>
    <submittedName>
        <fullName evidence="16">C-type cytochrome</fullName>
    </submittedName>
    <submittedName>
        <fullName evidence="14">Cytochrome C oxidase Cbb3</fullName>
    </submittedName>
    <submittedName>
        <fullName evidence="15">Cytochrome Cbb3</fullName>
    </submittedName>
</protein>
<dbReference type="InterPro" id="IPR027387">
    <property type="entry name" value="Cytb/b6-like_sf"/>
</dbReference>
<gene>
    <name evidence="14" type="ORF">AS033_04910</name>
    <name evidence="15" type="ORF">RSA11_10065</name>
    <name evidence="16" type="ORF">SZL87_02340</name>
</gene>
<dbReference type="GO" id="GO:0009055">
    <property type="term" value="F:electron transfer activity"/>
    <property type="evidence" value="ECO:0007669"/>
    <property type="project" value="InterPro"/>
</dbReference>
<dbReference type="OrthoDB" id="2380469at2"/>
<dbReference type="InterPro" id="IPR051811">
    <property type="entry name" value="Cytochrome_c550/c551-like"/>
</dbReference>
<evidence type="ECO:0000256" key="6">
    <source>
        <dbReference type="ARBA" id="ARBA00022982"/>
    </source>
</evidence>
<reference evidence="16 19" key="3">
    <citation type="submission" date="2023-12" db="EMBL/GenBank/DDBJ databases">
        <authorList>
            <person name="Easwaran N."/>
            <person name="Lazarus H.P.S."/>
        </authorList>
    </citation>
    <scope>NUCLEOTIDE SEQUENCE [LARGE SCALE GENOMIC DNA]</scope>
    <source>
        <strain evidence="16 19">VIT-2023</strain>
    </source>
</reference>
<dbReference type="InterPro" id="IPR036150">
    <property type="entry name" value="Cyt_b/b6_C_sf"/>
</dbReference>
<dbReference type="RefSeq" id="WP_023468630.1">
    <property type="nucleotide sequence ID" value="NZ_FMYN01000001.1"/>
</dbReference>
<dbReference type="Proteomes" id="UP000072605">
    <property type="component" value="Unassembled WGS sequence"/>
</dbReference>
<comment type="caution">
    <text evidence="14">The sequence shown here is derived from an EMBL/GenBank/DDBJ whole genome shotgun (WGS) entry which is preliminary data.</text>
</comment>
<evidence type="ECO:0000313" key="15">
    <source>
        <dbReference type="EMBL" id="KTR26573.1"/>
    </source>
</evidence>
<feature type="domain" description="Cytochrome c" evidence="13">
    <location>
        <begin position="181"/>
        <end position="256"/>
    </location>
</feature>
<keyword evidence="6" id="KW-0249">Electron transport</keyword>
<keyword evidence="4 11" id="KW-0812">Transmembrane</keyword>
<evidence type="ECO:0000313" key="19">
    <source>
        <dbReference type="Proteomes" id="UP001387110"/>
    </source>
</evidence>
<evidence type="ECO:0000256" key="7">
    <source>
        <dbReference type="ARBA" id="ARBA00022989"/>
    </source>
</evidence>
<dbReference type="InterPro" id="IPR005798">
    <property type="entry name" value="Cyt_b/b6_C"/>
</dbReference>
<evidence type="ECO:0000256" key="4">
    <source>
        <dbReference type="ARBA" id="ARBA00022692"/>
    </source>
</evidence>
<feature type="domain" description="Cytochrome b/b6 C-terminal region profile" evidence="12">
    <location>
        <begin position="28"/>
        <end position="155"/>
    </location>
</feature>
<keyword evidence="3 10" id="KW-0349">Heme</keyword>
<reference evidence="14 17" key="1">
    <citation type="journal article" date="2015" name="Int. J. Syst. Evol. Microbiol.">
        <title>Exiguobacterium enclense sp. nov., isolated from sediment.</title>
        <authorList>
            <person name="Dastager S.G."/>
            <person name="Mawlankar R."/>
            <person name="Sonalkar V.V."/>
            <person name="Thorat M.N."/>
            <person name="Mual P."/>
            <person name="Verma A."/>
            <person name="Krishnamurthi S."/>
            <person name="Tang S.K."/>
            <person name="Li W.J."/>
        </authorList>
    </citation>
    <scope>NUCLEOTIDE SEQUENCE [LARGE SCALE GENOMIC DNA]</scope>
    <source>
        <strain evidence="14 17">NIO-1109</strain>
    </source>
</reference>